<evidence type="ECO:0000256" key="2">
    <source>
        <dbReference type="ARBA" id="ARBA00010532"/>
    </source>
</evidence>
<keyword evidence="10" id="KW-1185">Reference proteome</keyword>
<comment type="similarity">
    <text evidence="2">Belongs to the CD36 family.</text>
</comment>
<evidence type="ECO:0000313" key="10">
    <source>
        <dbReference type="Proteomes" id="UP000095300"/>
    </source>
</evidence>
<dbReference type="Pfam" id="PF01130">
    <property type="entry name" value="CD36"/>
    <property type="match status" value="1"/>
</dbReference>
<reference evidence="9" key="1">
    <citation type="submission" date="2020-05" db="UniProtKB">
        <authorList>
            <consortium name="EnsemblMetazoa"/>
        </authorList>
    </citation>
    <scope>IDENTIFICATION</scope>
    <source>
        <strain evidence="9">USDA</strain>
    </source>
</reference>
<dbReference type="AlphaFoldDB" id="A0A1I8QA97"/>
<sequence>MPHRSSKMILKTTRKYMNSCYVVLGVIIAALGSICLVFARPFIERFIDYNLQLRPNAEITKMWSHPDVNVSIDFYFFNWTNSEEFYYMKTKPKVNQIGPISYTEVPVKKIFKWHPENNTMDYGKTHYYYLDEKRTVVSLNDTLISINALMAAAASKSRNWAYLKRTLIDMALKFYKNGAIWKRTVDEFFFKGFNDDIVNLLAVLPTSMRTSLGLFMPWDRIGYAYARNATSEFLGKHSIHTGVGDIDRLGELMLWKGKNYSEAFSEGCNAVHGSPGEFQRTHLKKHESIDYFFTDFCRALKMDYLDEVYIDGIRGYRYIISPSVFDNGTLYPESKCYCNGECVPYGVFNITSCYFGLPVLVSKPHFLGADPYYAQQVEGMEPNKTWHETLITLEPRTGLMIEIKGRLQLNIYVRPTSHIISFPTKRKMAFPVVWFDMYAGISKDSARILSMVQNAPFYANIMGLCLMLLGIVIACWQPCRDMWNRRSVQHMEINRLNHEDDYDEEMDHVDVNLKSGTIGKQVGRKILSRENLFGLRSNFPSLVYITTHPRRSLPIIISHLDGDEEAWKSCLEDEMRQQSELALDEGSSS</sequence>
<evidence type="ECO:0000256" key="1">
    <source>
        <dbReference type="ARBA" id="ARBA00004236"/>
    </source>
</evidence>
<dbReference type="PRINTS" id="PR01609">
    <property type="entry name" value="CD36FAMILY"/>
</dbReference>
<dbReference type="STRING" id="35570.A0A1I8QA97"/>
<dbReference type="GO" id="GO:0005737">
    <property type="term" value="C:cytoplasm"/>
    <property type="evidence" value="ECO:0007669"/>
    <property type="project" value="TreeGrafter"/>
</dbReference>
<feature type="transmembrane region" description="Helical" evidence="8">
    <location>
        <begin position="457"/>
        <end position="476"/>
    </location>
</feature>
<evidence type="ECO:0000256" key="3">
    <source>
        <dbReference type="ARBA" id="ARBA00022475"/>
    </source>
</evidence>
<evidence type="ECO:0000256" key="5">
    <source>
        <dbReference type="ARBA" id="ARBA00022989"/>
    </source>
</evidence>
<dbReference type="InterPro" id="IPR002159">
    <property type="entry name" value="CD36_fam"/>
</dbReference>
<comment type="subcellular location">
    <subcellularLocation>
        <location evidence="1">Cell membrane</location>
    </subcellularLocation>
</comment>
<protein>
    <submittedName>
        <fullName evidence="9">Uncharacterized protein</fullName>
    </submittedName>
</protein>
<dbReference type="EnsemblMetazoa" id="SCAU015322-RA">
    <property type="protein sequence ID" value="SCAU015322-PA"/>
    <property type="gene ID" value="SCAU015322"/>
</dbReference>
<proteinExistence type="inferred from homology"/>
<evidence type="ECO:0000313" key="9">
    <source>
        <dbReference type="EnsemblMetazoa" id="SCAU015322-PA"/>
    </source>
</evidence>
<dbReference type="OrthoDB" id="514335at2759"/>
<organism evidence="9 10">
    <name type="scientific">Stomoxys calcitrans</name>
    <name type="common">Stable fly</name>
    <name type="synonym">Conops calcitrans</name>
    <dbReference type="NCBI Taxonomy" id="35570"/>
    <lineage>
        <taxon>Eukaryota</taxon>
        <taxon>Metazoa</taxon>
        <taxon>Ecdysozoa</taxon>
        <taxon>Arthropoda</taxon>
        <taxon>Hexapoda</taxon>
        <taxon>Insecta</taxon>
        <taxon>Pterygota</taxon>
        <taxon>Neoptera</taxon>
        <taxon>Endopterygota</taxon>
        <taxon>Diptera</taxon>
        <taxon>Brachycera</taxon>
        <taxon>Muscomorpha</taxon>
        <taxon>Muscoidea</taxon>
        <taxon>Muscidae</taxon>
        <taxon>Stomoxys</taxon>
    </lineage>
</organism>
<evidence type="ECO:0000256" key="7">
    <source>
        <dbReference type="ARBA" id="ARBA00023180"/>
    </source>
</evidence>
<dbReference type="GO" id="GO:0005886">
    <property type="term" value="C:plasma membrane"/>
    <property type="evidence" value="ECO:0007669"/>
    <property type="project" value="UniProtKB-SubCell"/>
</dbReference>
<dbReference type="PANTHER" id="PTHR11923:SF93">
    <property type="entry name" value="GH07959P-RELATED"/>
    <property type="match status" value="1"/>
</dbReference>
<keyword evidence="3" id="KW-1003">Cell membrane</keyword>
<evidence type="ECO:0000256" key="8">
    <source>
        <dbReference type="SAM" id="Phobius"/>
    </source>
</evidence>
<name>A0A1I8QA97_STOCA</name>
<dbReference type="VEuPathDB" id="VectorBase:SCAU015322"/>
<dbReference type="GO" id="GO:0005044">
    <property type="term" value="F:scavenger receptor activity"/>
    <property type="evidence" value="ECO:0007669"/>
    <property type="project" value="TreeGrafter"/>
</dbReference>
<keyword evidence="5 8" id="KW-1133">Transmembrane helix</keyword>
<keyword evidence="7" id="KW-0325">Glycoprotein</keyword>
<keyword evidence="4 8" id="KW-0812">Transmembrane</keyword>
<dbReference type="Proteomes" id="UP000095300">
    <property type="component" value="Unassembled WGS sequence"/>
</dbReference>
<keyword evidence="6 8" id="KW-0472">Membrane</keyword>
<evidence type="ECO:0000256" key="6">
    <source>
        <dbReference type="ARBA" id="ARBA00023136"/>
    </source>
</evidence>
<evidence type="ECO:0000256" key="4">
    <source>
        <dbReference type="ARBA" id="ARBA00022692"/>
    </source>
</evidence>
<gene>
    <name evidence="9" type="primary">106091860</name>
</gene>
<dbReference type="PANTHER" id="PTHR11923">
    <property type="entry name" value="SCAVENGER RECEPTOR CLASS B TYPE-1 SR-B1"/>
    <property type="match status" value="1"/>
</dbReference>
<accession>A0A1I8QA97</accession>